<dbReference type="NCBIfam" id="TIGR02254">
    <property type="entry name" value="YjjG_YfnB"/>
    <property type="match status" value="1"/>
</dbReference>
<dbReference type="GO" id="GO:0008253">
    <property type="term" value="F:5'-nucleotidase activity"/>
    <property type="evidence" value="ECO:0007669"/>
    <property type="project" value="InterPro"/>
</dbReference>
<dbReference type="PRINTS" id="PR00413">
    <property type="entry name" value="HADHALOGNASE"/>
</dbReference>
<dbReference type="OrthoDB" id="9802350at2"/>
<dbReference type="SFLD" id="SFLDG01129">
    <property type="entry name" value="C1.5:_HAD__Beta-PGM__Phosphata"/>
    <property type="match status" value="1"/>
</dbReference>
<sequence>MPQRKYRHLFFDLDHTLWDFDANARATLQQLHLDLKLPERGIADFDAFYDTYIAHNDKLWERYRKGYIRQEELRLKRMWLTLLDFKIADEALSRQLSELFLQLLPTRTLIFPDTKEVLTCLQEKGYGMHMITNGFEQIQHAKLRVSGLDTFFQHIVTSEGSNSLKPQPEIYHYALEKAGATAADSLMIGDSLEVDIAGARGVGMDGVHVNFNGAAQAFAPTYTVTALKQLLAFL</sequence>
<dbReference type="RefSeq" id="WP_131851834.1">
    <property type="nucleotide sequence ID" value="NZ_SKFH01000011.1"/>
</dbReference>
<protein>
    <submittedName>
        <fullName evidence="1">Noncanonical pyrimidine nucleotidase, YjjG family</fullName>
    </submittedName>
</protein>
<dbReference type="InterPro" id="IPR006439">
    <property type="entry name" value="HAD-SF_hydro_IA"/>
</dbReference>
<organism evidence="1 2">
    <name type="scientific">Flaviaesturariibacter aridisoli</name>
    <dbReference type="NCBI Taxonomy" id="2545761"/>
    <lineage>
        <taxon>Bacteria</taxon>
        <taxon>Pseudomonadati</taxon>
        <taxon>Bacteroidota</taxon>
        <taxon>Chitinophagia</taxon>
        <taxon>Chitinophagales</taxon>
        <taxon>Chitinophagaceae</taxon>
        <taxon>Flaviaestuariibacter</taxon>
    </lineage>
</organism>
<gene>
    <name evidence="1" type="ORF">E0486_09010</name>
</gene>
<dbReference type="PANTHER" id="PTHR47478:SF1">
    <property type="entry name" value="PYRIMIDINE 5'-NUCLEOTIDASE YJJG"/>
    <property type="match status" value="1"/>
</dbReference>
<dbReference type="Gene3D" id="3.40.50.1000">
    <property type="entry name" value="HAD superfamily/HAD-like"/>
    <property type="match status" value="1"/>
</dbReference>
<dbReference type="SUPFAM" id="SSF56784">
    <property type="entry name" value="HAD-like"/>
    <property type="match status" value="1"/>
</dbReference>
<dbReference type="EMBL" id="SKFH01000011">
    <property type="protein sequence ID" value="TCZ72220.1"/>
    <property type="molecule type" value="Genomic_DNA"/>
</dbReference>
<accession>A0A4R4E4R9</accession>
<dbReference type="Gene3D" id="1.10.150.240">
    <property type="entry name" value="Putative phosphatase, domain 2"/>
    <property type="match status" value="1"/>
</dbReference>
<dbReference type="InterPro" id="IPR052550">
    <property type="entry name" value="Pyrimidine_5'-ntase_YjjG"/>
</dbReference>
<dbReference type="Pfam" id="PF00702">
    <property type="entry name" value="Hydrolase"/>
    <property type="match status" value="1"/>
</dbReference>
<dbReference type="Proteomes" id="UP000295164">
    <property type="component" value="Unassembled WGS sequence"/>
</dbReference>
<dbReference type="AlphaFoldDB" id="A0A4R4E4R9"/>
<name>A0A4R4E4R9_9BACT</name>
<comment type="caution">
    <text evidence="1">The sequence shown here is derived from an EMBL/GenBank/DDBJ whole genome shotgun (WGS) entry which is preliminary data.</text>
</comment>
<dbReference type="InterPro" id="IPR036412">
    <property type="entry name" value="HAD-like_sf"/>
</dbReference>
<dbReference type="InterPro" id="IPR011951">
    <property type="entry name" value="HAD-SF_hydro_IA_YjjG/PynA"/>
</dbReference>
<dbReference type="PANTHER" id="PTHR47478">
    <property type="match status" value="1"/>
</dbReference>
<dbReference type="SFLD" id="SFLDS00003">
    <property type="entry name" value="Haloacid_Dehalogenase"/>
    <property type="match status" value="1"/>
</dbReference>
<proteinExistence type="predicted"/>
<dbReference type="InterPro" id="IPR023198">
    <property type="entry name" value="PGP-like_dom2"/>
</dbReference>
<evidence type="ECO:0000313" key="1">
    <source>
        <dbReference type="EMBL" id="TCZ72220.1"/>
    </source>
</evidence>
<reference evidence="1 2" key="1">
    <citation type="submission" date="2019-03" db="EMBL/GenBank/DDBJ databases">
        <authorList>
            <person name="Kim M.K.M."/>
        </authorList>
    </citation>
    <scope>NUCLEOTIDE SEQUENCE [LARGE SCALE GENOMIC DNA]</scope>
    <source>
        <strain evidence="1 2">17J68-15</strain>
    </source>
</reference>
<evidence type="ECO:0000313" key="2">
    <source>
        <dbReference type="Proteomes" id="UP000295164"/>
    </source>
</evidence>
<dbReference type="NCBIfam" id="TIGR01549">
    <property type="entry name" value="HAD-SF-IA-v1"/>
    <property type="match status" value="1"/>
</dbReference>
<dbReference type="SFLD" id="SFLDG01135">
    <property type="entry name" value="C1.5.6:_HAD__Beta-PGM__Phospha"/>
    <property type="match status" value="1"/>
</dbReference>
<dbReference type="InterPro" id="IPR023214">
    <property type="entry name" value="HAD_sf"/>
</dbReference>
<keyword evidence="2" id="KW-1185">Reference proteome</keyword>